<proteinExistence type="predicted"/>
<dbReference type="Proteomes" id="UP001575105">
    <property type="component" value="Unassembled WGS sequence"/>
</dbReference>
<accession>A0ABV4U6C5</accession>
<evidence type="ECO:0000259" key="1">
    <source>
        <dbReference type="Pfam" id="PF20629"/>
    </source>
</evidence>
<protein>
    <recommendedName>
        <fullName evidence="1">D-galactarate/Altronate dehydratase C-terminal domain-containing protein</fullName>
    </recommendedName>
</protein>
<comment type="caution">
    <text evidence="2">The sequence shown here is derived from an EMBL/GenBank/DDBJ whole genome shotgun (WGS) entry which is preliminary data.</text>
</comment>
<dbReference type="InterPro" id="IPR052172">
    <property type="entry name" value="UxaA_altronate/galactarate_dh"/>
</dbReference>
<dbReference type="PANTHER" id="PTHR30536">
    <property type="entry name" value="ALTRONATE/GALACTARATE DEHYDRATASE"/>
    <property type="match status" value="1"/>
</dbReference>
<dbReference type="InterPro" id="IPR048332">
    <property type="entry name" value="GD_AH_C"/>
</dbReference>
<sequence>MLRQQDIVLTEHEREQIEVAEFGLNEAQKKAPRSKIPTPASRRLAARCRGTYERMIDDMDFNAGRVLSGEQTLDAAAAELQQLVIDVASGTPSKPEALGHREYFVMYKHQDTPPLSVGCRV</sequence>
<reference evidence="2 3" key="1">
    <citation type="submission" date="2024-08" db="EMBL/GenBank/DDBJ databases">
        <title>Whole-genome sequencing of halo(alkali)philic microorganisms from hypersaline lakes.</title>
        <authorList>
            <person name="Sorokin D.Y."/>
            <person name="Merkel A.Y."/>
            <person name="Messina E."/>
            <person name="Yakimov M."/>
        </authorList>
    </citation>
    <scope>NUCLEOTIDE SEQUENCE [LARGE SCALE GENOMIC DNA]</scope>
    <source>
        <strain evidence="2 3">AB-hyl4</strain>
    </source>
</reference>
<dbReference type="Pfam" id="PF20629">
    <property type="entry name" value="GD_AH_C"/>
    <property type="match status" value="1"/>
</dbReference>
<feature type="domain" description="D-galactarate/Altronate dehydratase C-terminal" evidence="1">
    <location>
        <begin position="50"/>
        <end position="108"/>
    </location>
</feature>
<dbReference type="EMBL" id="JBGUBD010000006">
    <property type="protein sequence ID" value="MFA9478867.1"/>
    <property type="molecule type" value="Genomic_DNA"/>
</dbReference>
<dbReference type="RefSeq" id="WP_425345792.1">
    <property type="nucleotide sequence ID" value="NZ_JBGUBD010000006.1"/>
</dbReference>
<evidence type="ECO:0000313" key="2">
    <source>
        <dbReference type="EMBL" id="MFA9478867.1"/>
    </source>
</evidence>
<evidence type="ECO:0000313" key="3">
    <source>
        <dbReference type="Proteomes" id="UP001575105"/>
    </source>
</evidence>
<gene>
    <name evidence="2" type="ORF">ACERK3_11235</name>
</gene>
<keyword evidence="3" id="KW-1185">Reference proteome</keyword>
<dbReference type="PANTHER" id="PTHR30536:SF5">
    <property type="entry name" value="ALTRONATE DEHYDRATASE"/>
    <property type="match status" value="1"/>
</dbReference>
<organism evidence="2 3">
    <name type="scientific">Natronomicrosphaera hydrolytica</name>
    <dbReference type="NCBI Taxonomy" id="3242702"/>
    <lineage>
        <taxon>Bacteria</taxon>
        <taxon>Pseudomonadati</taxon>
        <taxon>Planctomycetota</taxon>
        <taxon>Phycisphaerae</taxon>
        <taxon>Phycisphaerales</taxon>
        <taxon>Phycisphaeraceae</taxon>
        <taxon>Natronomicrosphaera</taxon>
    </lineage>
</organism>
<name>A0ABV4U6C5_9BACT</name>